<accession>A0A261RCR6</accession>
<dbReference type="EMBL" id="NEVK01000005">
    <property type="protein sequence ID" value="OZI22133.1"/>
    <property type="molecule type" value="Genomic_DNA"/>
</dbReference>
<evidence type="ECO:0008006" key="3">
    <source>
        <dbReference type="Google" id="ProtNLM"/>
    </source>
</evidence>
<keyword evidence="2" id="KW-1185">Reference proteome</keyword>
<organism evidence="1 2">
    <name type="scientific">Bordetella genomosp. 7</name>
    <dbReference type="NCBI Taxonomy" id="1416805"/>
    <lineage>
        <taxon>Bacteria</taxon>
        <taxon>Pseudomonadati</taxon>
        <taxon>Pseudomonadota</taxon>
        <taxon>Betaproteobacteria</taxon>
        <taxon>Burkholderiales</taxon>
        <taxon>Alcaligenaceae</taxon>
        <taxon>Bordetella</taxon>
    </lineage>
</organism>
<gene>
    <name evidence="1" type="ORF">CAL19_10845</name>
</gene>
<evidence type="ECO:0000313" key="1">
    <source>
        <dbReference type="EMBL" id="OZI22133.1"/>
    </source>
</evidence>
<dbReference type="Gene3D" id="3.40.50.150">
    <property type="entry name" value="Vaccinia Virus protein VP39"/>
    <property type="match status" value="1"/>
</dbReference>
<dbReference type="InterPro" id="IPR029063">
    <property type="entry name" value="SAM-dependent_MTases_sf"/>
</dbReference>
<sequence>MSISTQDALHLRDILLNQAQNEKHRGYHILPERFLQALAGSHENTYTFYERERFRYFCQHVDFQGKSVIDIGCNIGYFLFSALDRGASRVTGYEGKASCGAFLHAAIEAAAAGDRFSFFNEYYRFNTPAEPHDIGILLNVLHHLGDDYGNATDMASARQQMLQQLNGLSASVSTLIFQMGFNWKGDRNACLFDRGTKAEMIDFVQTGTRGRWAVRSIGIAQRDAGGVQYRPVDESNIARDDSLGEFLNRPIFILDSMARP</sequence>
<proteinExistence type="predicted"/>
<reference evidence="2" key="1">
    <citation type="submission" date="2017-05" db="EMBL/GenBank/DDBJ databases">
        <title>Complete and WGS of Bordetella genogroups.</title>
        <authorList>
            <person name="Spilker T."/>
            <person name="Lipuma J."/>
        </authorList>
    </citation>
    <scope>NUCLEOTIDE SEQUENCE [LARGE SCALE GENOMIC DNA]</scope>
    <source>
        <strain evidence="2">AU18089</strain>
    </source>
</reference>
<dbReference type="Proteomes" id="UP000216947">
    <property type="component" value="Unassembled WGS sequence"/>
</dbReference>
<comment type="caution">
    <text evidence="1">The sequence shown here is derived from an EMBL/GenBank/DDBJ whole genome shotgun (WGS) entry which is preliminary data.</text>
</comment>
<dbReference type="AlphaFoldDB" id="A0A261RCR6"/>
<dbReference type="SUPFAM" id="SSF53335">
    <property type="entry name" value="S-adenosyl-L-methionine-dependent methyltransferases"/>
    <property type="match status" value="1"/>
</dbReference>
<name>A0A261RCR6_9BORD</name>
<evidence type="ECO:0000313" key="2">
    <source>
        <dbReference type="Proteomes" id="UP000216947"/>
    </source>
</evidence>
<protein>
    <recommendedName>
        <fullName evidence="3">Methyltransferase domain-containing protein</fullName>
    </recommendedName>
</protein>
<dbReference type="OrthoDB" id="9791837at2"/>
<dbReference type="RefSeq" id="WP_026639866.1">
    <property type="nucleotide sequence ID" value="NZ_NEVI01000015.1"/>
</dbReference>